<reference evidence="3" key="1">
    <citation type="submission" date="2020-02" db="EMBL/GenBank/DDBJ databases">
        <authorList>
            <person name="Scholz U."/>
            <person name="Mascher M."/>
            <person name="Fiebig A."/>
        </authorList>
    </citation>
    <scope>NUCLEOTIDE SEQUENCE</scope>
</reference>
<dbReference type="Pfam" id="PF13432">
    <property type="entry name" value="TPR_16"/>
    <property type="match status" value="1"/>
</dbReference>
<keyword evidence="4" id="KW-1185">Reference proteome</keyword>
<feature type="coiled-coil region" evidence="1">
    <location>
        <begin position="238"/>
        <end position="287"/>
    </location>
</feature>
<dbReference type="Gene3D" id="1.25.40.10">
    <property type="entry name" value="Tetratricopeptide repeat domain"/>
    <property type="match status" value="2"/>
</dbReference>
<keyword evidence="1" id="KW-0175">Coiled coil</keyword>
<dbReference type="Proteomes" id="UP000663760">
    <property type="component" value="Chromosome 2"/>
</dbReference>
<organism evidence="3 4">
    <name type="scientific">Spirodela intermedia</name>
    <name type="common">Intermediate duckweed</name>
    <dbReference type="NCBI Taxonomy" id="51605"/>
    <lineage>
        <taxon>Eukaryota</taxon>
        <taxon>Viridiplantae</taxon>
        <taxon>Streptophyta</taxon>
        <taxon>Embryophyta</taxon>
        <taxon>Tracheophyta</taxon>
        <taxon>Spermatophyta</taxon>
        <taxon>Magnoliopsida</taxon>
        <taxon>Liliopsida</taxon>
        <taxon>Araceae</taxon>
        <taxon>Lemnoideae</taxon>
        <taxon>Spirodela</taxon>
    </lineage>
</organism>
<dbReference type="InterPro" id="IPR011990">
    <property type="entry name" value="TPR-like_helical_dom_sf"/>
</dbReference>
<feature type="region of interest" description="Disordered" evidence="2">
    <location>
        <begin position="112"/>
        <end position="137"/>
    </location>
</feature>
<proteinExistence type="predicted"/>
<dbReference type="Pfam" id="PF14559">
    <property type="entry name" value="TPR_19"/>
    <property type="match status" value="1"/>
</dbReference>
<dbReference type="OrthoDB" id="1856606at2759"/>
<evidence type="ECO:0000313" key="4">
    <source>
        <dbReference type="Proteomes" id="UP000663760"/>
    </source>
</evidence>
<evidence type="ECO:0000313" key="3">
    <source>
        <dbReference type="EMBL" id="CAA7391163.1"/>
    </source>
</evidence>
<sequence>MQLSMGALLPGQRIRSSPITLPPNTGMSLGALRFSKPITLLPGDVRLSEFRRPRERASGVVTVSASASSHTNSDADRLVRRIRSVAGALVLTAAAAAAAAALSAGKLAASPARAEALSSPPMTEGTSKEGDGDHAPSALSQFLESNAEAVETLRTLLYEKLDNGEFPEALRILDQLIAARPSETEWRFLAVRVYSELGETGEARRLLEEILAADPLSFEALFENVVLMDRSGEGEAAMARLESALETAREGKKEKEAREVRLIMAQLQYLQKKVEEALSSYEELAREDPRDYRPYFCQGVIYSLLDRNEEAREKFAKYKMLSPRKFDVEGFLQTPLSRVKLFGTGDAGA</sequence>
<evidence type="ECO:0000256" key="1">
    <source>
        <dbReference type="SAM" id="Coils"/>
    </source>
</evidence>
<protein>
    <submittedName>
        <fullName evidence="3">Uncharacterized protein</fullName>
    </submittedName>
</protein>
<dbReference type="EMBL" id="LR746265">
    <property type="protein sequence ID" value="CAA7391163.1"/>
    <property type="molecule type" value="Genomic_DNA"/>
</dbReference>
<name>A0A7I8K2E2_SPIIN</name>
<gene>
    <name evidence="3" type="ORF">SI8410_02002520</name>
</gene>
<dbReference type="PANTHER" id="PTHR36350">
    <property type="entry name" value="TRANSMEMBRANE PROTEIN"/>
    <property type="match status" value="1"/>
</dbReference>
<accession>A0A7I8K2E2</accession>
<dbReference type="PANTHER" id="PTHR36350:SF3">
    <property type="entry name" value="TRANSMEMBRANE PROTEIN"/>
    <property type="match status" value="1"/>
</dbReference>
<dbReference type="SUPFAM" id="SSF48452">
    <property type="entry name" value="TPR-like"/>
    <property type="match status" value="1"/>
</dbReference>
<evidence type="ECO:0000256" key="2">
    <source>
        <dbReference type="SAM" id="MobiDB-lite"/>
    </source>
</evidence>
<dbReference type="AlphaFoldDB" id="A0A7I8K2E2"/>